<gene>
    <name evidence="2" type="ORF">ACFFSY_16195</name>
</gene>
<evidence type="ECO:0000256" key="1">
    <source>
        <dbReference type="SAM" id="Coils"/>
    </source>
</evidence>
<reference evidence="2 3" key="1">
    <citation type="submission" date="2024-09" db="EMBL/GenBank/DDBJ databases">
        <authorList>
            <person name="Sun Q."/>
            <person name="Mori K."/>
        </authorList>
    </citation>
    <scope>NUCLEOTIDE SEQUENCE [LARGE SCALE GENOMIC DNA]</scope>
    <source>
        <strain evidence="2 3">TISTR 2452</strain>
    </source>
</reference>
<dbReference type="RefSeq" id="WP_377495802.1">
    <property type="nucleotide sequence ID" value="NZ_JBHMDO010000025.1"/>
</dbReference>
<evidence type="ECO:0000313" key="3">
    <source>
        <dbReference type="Proteomes" id="UP001589747"/>
    </source>
</evidence>
<keyword evidence="1" id="KW-0175">Coiled coil</keyword>
<keyword evidence="3" id="KW-1185">Reference proteome</keyword>
<evidence type="ECO:0000313" key="2">
    <source>
        <dbReference type="EMBL" id="MFB9327471.1"/>
    </source>
</evidence>
<organism evidence="2 3">
    <name type="scientific">Paenibacillus aurantiacus</name>
    <dbReference type="NCBI Taxonomy" id="1936118"/>
    <lineage>
        <taxon>Bacteria</taxon>
        <taxon>Bacillati</taxon>
        <taxon>Bacillota</taxon>
        <taxon>Bacilli</taxon>
        <taxon>Bacillales</taxon>
        <taxon>Paenibacillaceae</taxon>
        <taxon>Paenibacillus</taxon>
    </lineage>
</organism>
<name>A0ABV5KQJ2_9BACL</name>
<feature type="coiled-coil region" evidence="1">
    <location>
        <begin position="55"/>
        <end position="82"/>
    </location>
</feature>
<accession>A0ABV5KQJ2</accession>
<comment type="caution">
    <text evidence="2">The sequence shown here is derived from an EMBL/GenBank/DDBJ whole genome shotgun (WGS) entry which is preliminary data.</text>
</comment>
<protein>
    <submittedName>
        <fullName evidence="2">Uncharacterized protein</fullName>
    </submittedName>
</protein>
<sequence length="195" mass="21596">MNPNDTKTPDDQTAYLFNVDIMVKGVTNAQAMEKLLQLLNGGGAEDFRIVTGANLGIRISQMEQLAKRIEQLEQKLAHTTGLPVASTSPKKQPDRAGAQDSAKLANAINAAKAKVNMQAPEAPTMTYSAFSQRISAIIEEKRLIRLKVNRGAGVMLSIPCRVLSYDERAQTITVYHVDEKQVYTFKWTEIEDFIV</sequence>
<dbReference type="Proteomes" id="UP001589747">
    <property type="component" value="Unassembled WGS sequence"/>
</dbReference>
<proteinExistence type="predicted"/>
<dbReference type="EMBL" id="JBHMDO010000025">
    <property type="protein sequence ID" value="MFB9327471.1"/>
    <property type="molecule type" value="Genomic_DNA"/>
</dbReference>